<dbReference type="SUPFAM" id="SSF52540">
    <property type="entry name" value="P-loop containing nucleoside triphosphate hydrolases"/>
    <property type="match status" value="1"/>
</dbReference>
<feature type="binding site" evidence="3">
    <location>
        <position position="281"/>
    </location>
    <ligand>
        <name>Zn(2+)</name>
        <dbReference type="ChEBI" id="CHEBI:29105"/>
    </ligand>
</feature>
<accession>A0A0W1ADE0</accession>
<evidence type="ECO:0000259" key="5">
    <source>
        <dbReference type="PROSITE" id="PS51721"/>
    </source>
</evidence>
<feature type="binding site" evidence="3">
    <location>
        <position position="294"/>
    </location>
    <ligand>
        <name>Zn(2+)</name>
        <dbReference type="ChEBI" id="CHEBI:29105"/>
    </ligand>
</feature>
<dbReference type="GO" id="GO:0042274">
    <property type="term" value="P:ribosomal small subunit biogenesis"/>
    <property type="evidence" value="ECO:0007669"/>
    <property type="project" value="UniProtKB-UniRule"/>
</dbReference>
<comment type="similarity">
    <text evidence="3">Belongs to the TRAFAC class YlqF/YawG GTPase family. RsgA subfamily.</text>
</comment>
<dbReference type="Gene3D" id="1.10.40.50">
    <property type="entry name" value="Probable gtpase engc, domain 3"/>
    <property type="match status" value="1"/>
</dbReference>
<dbReference type="InterPro" id="IPR010914">
    <property type="entry name" value="RsgA_GTPase_dom"/>
</dbReference>
<keyword evidence="3" id="KW-0699">rRNA-binding</keyword>
<evidence type="ECO:0000313" key="7">
    <source>
        <dbReference type="Proteomes" id="UP000054729"/>
    </source>
</evidence>
<dbReference type="PROSITE" id="PS50936">
    <property type="entry name" value="ENGC_GTPASE"/>
    <property type="match status" value="1"/>
</dbReference>
<evidence type="ECO:0000313" key="6">
    <source>
        <dbReference type="EMBL" id="KTD79345.1"/>
    </source>
</evidence>
<dbReference type="NCBIfam" id="TIGR00157">
    <property type="entry name" value="ribosome small subunit-dependent GTPase A"/>
    <property type="match status" value="1"/>
</dbReference>
<dbReference type="PANTHER" id="PTHR32120">
    <property type="entry name" value="SMALL RIBOSOMAL SUBUNIT BIOGENESIS GTPASE RSGA"/>
    <property type="match status" value="1"/>
</dbReference>
<feature type="binding site" evidence="3">
    <location>
        <position position="288"/>
    </location>
    <ligand>
        <name>Zn(2+)</name>
        <dbReference type="ChEBI" id="CHEBI:29105"/>
    </ligand>
</feature>
<keyword evidence="3" id="KW-0378">Hydrolase</keyword>
<dbReference type="PANTHER" id="PTHR32120:SF11">
    <property type="entry name" value="SMALL RIBOSOMAL SUBUNIT BIOGENESIS GTPASE RSGA 1, MITOCHONDRIAL-RELATED"/>
    <property type="match status" value="1"/>
</dbReference>
<evidence type="ECO:0000256" key="3">
    <source>
        <dbReference type="HAMAP-Rule" id="MF_01820"/>
    </source>
</evidence>
<dbReference type="GO" id="GO:0046872">
    <property type="term" value="F:metal ion binding"/>
    <property type="evidence" value="ECO:0007669"/>
    <property type="project" value="UniProtKB-KW"/>
</dbReference>
<feature type="binding site" evidence="3">
    <location>
        <begin position="147"/>
        <end position="150"/>
    </location>
    <ligand>
        <name>GTP</name>
        <dbReference type="ChEBI" id="CHEBI:37565"/>
    </ligand>
</feature>
<dbReference type="InterPro" id="IPR027417">
    <property type="entry name" value="P-loop_NTPase"/>
</dbReference>
<dbReference type="Gene3D" id="2.40.50.140">
    <property type="entry name" value="Nucleic acid-binding proteins"/>
    <property type="match status" value="1"/>
</dbReference>
<feature type="binding site" evidence="3">
    <location>
        <position position="286"/>
    </location>
    <ligand>
        <name>Zn(2+)</name>
        <dbReference type="ChEBI" id="CHEBI:29105"/>
    </ligand>
</feature>
<dbReference type="PATRIC" id="fig|66969.6.peg.1552"/>
<dbReference type="CDD" id="cd01854">
    <property type="entry name" value="YjeQ_EngC"/>
    <property type="match status" value="1"/>
</dbReference>
<dbReference type="InterPro" id="IPR030378">
    <property type="entry name" value="G_CP_dom"/>
</dbReference>
<dbReference type="InterPro" id="IPR012340">
    <property type="entry name" value="NA-bd_OB-fold"/>
</dbReference>
<evidence type="ECO:0000256" key="2">
    <source>
        <dbReference type="ARBA" id="ARBA00023134"/>
    </source>
</evidence>
<keyword evidence="3" id="KW-0690">Ribosome biogenesis</keyword>
<dbReference type="Gene3D" id="3.40.50.300">
    <property type="entry name" value="P-loop containing nucleotide triphosphate hydrolases"/>
    <property type="match status" value="1"/>
</dbReference>
<keyword evidence="2 3" id="KW-0342">GTP-binding</keyword>
<feature type="domain" description="CP-type G" evidence="5">
    <location>
        <begin position="99"/>
        <end position="257"/>
    </location>
</feature>
<keyword evidence="3" id="KW-0479">Metal-binding</keyword>
<comment type="subcellular location">
    <subcellularLocation>
        <location evidence="3">Cytoplasm</location>
    </subcellularLocation>
</comment>
<keyword evidence="1 3" id="KW-0547">Nucleotide-binding</keyword>
<dbReference type="STRING" id="66969.Lwal_1417"/>
<dbReference type="EMBL" id="LNZB01000036">
    <property type="protein sequence ID" value="KTD79345.1"/>
    <property type="molecule type" value="Genomic_DNA"/>
</dbReference>
<dbReference type="OrthoDB" id="9809485at2"/>
<dbReference type="GO" id="GO:0019843">
    <property type="term" value="F:rRNA binding"/>
    <property type="evidence" value="ECO:0007669"/>
    <property type="project" value="UniProtKB-KW"/>
</dbReference>
<dbReference type="AlphaFoldDB" id="A0A0W1ADE0"/>
<sequence length="326" mass="36668">MSKRRINKQQSVRIAKIQRTYHQEVQKNDSSLNDGLVITRFSRHAEIEDPSGNTLLCTIRPNLESVVAGDKVIWQLEGENQGVVVSLYPRTSVLARPSSRGIKKPVAANITQLIVVMAPKPEVSWPLLDSYLIMADILNLAVVIVLNKVDLPSTDIKERLDSDYRSLGYSIVLTSQELTKSIVELQEHLKNHVSVFVGQSGVGKSSIISLILPHEEKIAINQISDFSELGKHTTRNSRYYHLPTGGALIDSPGVREFILWEIDQNRIAQGYREFKPLISQCKFRNCTHVDTPNCAIINALHHGEISSTRYDNFLKLCSWIPKTTSF</sequence>
<comment type="cofactor">
    <cofactor evidence="3">
        <name>Zn(2+)</name>
        <dbReference type="ChEBI" id="CHEBI:29105"/>
    </cofactor>
    <text evidence="3">Binds 1 zinc ion per subunit.</text>
</comment>
<keyword evidence="3" id="KW-0694">RNA-binding</keyword>
<dbReference type="RefSeq" id="WP_058480119.1">
    <property type="nucleotide sequence ID" value="NZ_CAAAIQ010000007.1"/>
</dbReference>
<keyword evidence="7" id="KW-1185">Reference proteome</keyword>
<dbReference type="Pfam" id="PF03193">
    <property type="entry name" value="RsgA_GTPase"/>
    <property type="match status" value="1"/>
</dbReference>
<dbReference type="GO" id="GO:0005525">
    <property type="term" value="F:GTP binding"/>
    <property type="evidence" value="ECO:0007669"/>
    <property type="project" value="UniProtKB-UniRule"/>
</dbReference>
<dbReference type="HAMAP" id="MF_01820">
    <property type="entry name" value="GTPase_RsgA"/>
    <property type="match status" value="1"/>
</dbReference>
<dbReference type="GO" id="GO:0005737">
    <property type="term" value="C:cytoplasm"/>
    <property type="evidence" value="ECO:0007669"/>
    <property type="project" value="UniProtKB-SubCell"/>
</dbReference>
<keyword evidence="3" id="KW-0862">Zinc</keyword>
<feature type="domain" description="EngC GTPase" evidence="4">
    <location>
        <begin position="108"/>
        <end position="255"/>
    </location>
</feature>
<protein>
    <recommendedName>
        <fullName evidence="3">Small ribosomal subunit biogenesis GTPase RsgA</fullName>
        <ecNumber evidence="3">3.6.1.-</ecNumber>
    </recommendedName>
</protein>
<evidence type="ECO:0000259" key="4">
    <source>
        <dbReference type="PROSITE" id="PS50936"/>
    </source>
</evidence>
<feature type="binding site" evidence="3">
    <location>
        <begin position="198"/>
        <end position="206"/>
    </location>
    <ligand>
        <name>GTP</name>
        <dbReference type="ChEBI" id="CHEBI:37565"/>
    </ligand>
</feature>
<dbReference type="EC" id="3.6.1.-" evidence="3"/>
<name>A0A0W1ADE0_9GAMM</name>
<evidence type="ECO:0000256" key="1">
    <source>
        <dbReference type="ARBA" id="ARBA00022741"/>
    </source>
</evidence>
<reference evidence="6 7" key="1">
    <citation type="submission" date="2015-11" db="EMBL/GenBank/DDBJ databases">
        <title>Genomic analysis of 38 Legionella species identifies large and diverse effector repertoires.</title>
        <authorList>
            <person name="Burstein D."/>
            <person name="Amaro F."/>
            <person name="Zusman T."/>
            <person name="Lifshitz Z."/>
            <person name="Cohen O."/>
            <person name="Gilbert J.A."/>
            <person name="Pupko T."/>
            <person name="Shuman H.A."/>
            <person name="Segal G."/>
        </authorList>
    </citation>
    <scope>NUCLEOTIDE SEQUENCE [LARGE SCALE GENOMIC DNA]</scope>
    <source>
        <strain evidence="6 7">ATCC 51914</strain>
    </source>
</reference>
<dbReference type="PROSITE" id="PS51721">
    <property type="entry name" value="G_CP"/>
    <property type="match status" value="1"/>
</dbReference>
<dbReference type="Proteomes" id="UP000054729">
    <property type="component" value="Unassembled WGS sequence"/>
</dbReference>
<comment type="caution">
    <text evidence="6">The sequence shown here is derived from an EMBL/GenBank/DDBJ whole genome shotgun (WGS) entry which is preliminary data.</text>
</comment>
<dbReference type="GO" id="GO:0003924">
    <property type="term" value="F:GTPase activity"/>
    <property type="evidence" value="ECO:0007669"/>
    <property type="project" value="UniProtKB-UniRule"/>
</dbReference>
<gene>
    <name evidence="6" type="primary">engC</name>
    <name evidence="3" type="synonym">rsgA</name>
    <name evidence="6" type="ORF">Lwal_1417</name>
</gene>
<dbReference type="InterPro" id="IPR004881">
    <property type="entry name" value="Ribosome_biogen_GTPase_RsgA"/>
</dbReference>
<organism evidence="6 7">
    <name type="scientific">Legionella waltersii</name>
    <dbReference type="NCBI Taxonomy" id="66969"/>
    <lineage>
        <taxon>Bacteria</taxon>
        <taxon>Pseudomonadati</taxon>
        <taxon>Pseudomonadota</taxon>
        <taxon>Gammaproteobacteria</taxon>
        <taxon>Legionellales</taxon>
        <taxon>Legionellaceae</taxon>
        <taxon>Legionella</taxon>
    </lineage>
</organism>
<comment type="function">
    <text evidence="3">One of several proteins that assist in the late maturation steps of the functional core of the 30S ribosomal subunit. Helps release RbfA from mature subunits. May play a role in the assembly of ribosomal proteins into the subunit. Circularly permuted GTPase that catalyzes slow GTP hydrolysis, GTPase activity is stimulated by the 30S ribosomal subunit.</text>
</comment>
<comment type="subunit">
    <text evidence="3">Monomer. Associates with 30S ribosomal subunit, binds 16S rRNA.</text>
</comment>
<keyword evidence="3" id="KW-0963">Cytoplasm</keyword>
<proteinExistence type="inferred from homology"/>